<accession>A0A7J0E4S5</accession>
<dbReference type="PANTHER" id="PTHR34209:SF3">
    <property type="entry name" value="RHODANESE_CELL CYCLE CONTROL PHOSPHATASE SUPERFAMILY PROTEIN"/>
    <property type="match status" value="1"/>
</dbReference>
<dbReference type="InterPro" id="IPR044690">
    <property type="entry name" value="CAS_plant"/>
</dbReference>
<dbReference type="PANTHER" id="PTHR34209">
    <property type="entry name" value="RHODANESE/CELL CYCLE CONTROL PHOSPHATASE SUPERFAMILY PROTEIN"/>
    <property type="match status" value="1"/>
</dbReference>
<dbReference type="Proteomes" id="UP000585474">
    <property type="component" value="Unassembled WGS sequence"/>
</dbReference>
<keyword evidence="1" id="KW-0472">Membrane</keyword>
<dbReference type="GO" id="GO:0090333">
    <property type="term" value="P:regulation of stomatal closure"/>
    <property type="evidence" value="ECO:0007669"/>
    <property type="project" value="InterPro"/>
</dbReference>
<gene>
    <name evidence="2" type="ORF">Acr_01g0010910</name>
</gene>
<organism evidence="2 3">
    <name type="scientific">Actinidia rufa</name>
    <dbReference type="NCBI Taxonomy" id="165716"/>
    <lineage>
        <taxon>Eukaryota</taxon>
        <taxon>Viridiplantae</taxon>
        <taxon>Streptophyta</taxon>
        <taxon>Embryophyta</taxon>
        <taxon>Tracheophyta</taxon>
        <taxon>Spermatophyta</taxon>
        <taxon>Magnoliopsida</taxon>
        <taxon>eudicotyledons</taxon>
        <taxon>Gunneridae</taxon>
        <taxon>Pentapetalae</taxon>
        <taxon>asterids</taxon>
        <taxon>Ericales</taxon>
        <taxon>Actinidiaceae</taxon>
        <taxon>Actinidia</taxon>
    </lineage>
</organism>
<sequence>MLFPQREEAMLKKDSKLWGNTSGRISSLGRLQQLSLYRKTFEVRCVAEERVVFSLYNGNHLHGISFKTEVATSFYSNFIVGREQSGSMGFMKLHPYQNELCDNKWECLDNWSYSTGGINVPQYEGMGDLKFVASSSVSSREQELMDLTDRVIERTNIMPESVDAQNITTTDVIPDDPASSINASVNKGETALKNSIDKITSSVTSALKGVNGAVDNTFSKVTSSVDQMGESADNKFTGFSNALKEASNKIGAITVDVLRHAIVQIENSLNQGATFVVYAYGSTKNLLPSEVQNVLSSSEERVVTISRPVGTAFQQIYTALEGLEKSLGLDPNDPIIPFVLFIGASAALWGSYWLFTYGGYEGDLTPKSTLELLRGKDDVVLIDDLRERYGIPDLRRAARFRYGNVTLPEVDGSVRKLLKSGKDLDDTLIAAVIRNLKIIQRPYLVQGGFQSWVKEGLRVKELKPETTLTIINEEAEAILEDINPTPVKVVGYGVGFIAALYALLGVGLGVVRCGLGFFHKMRLELCLDGEEASGEAKLQRKRD</sequence>
<dbReference type="GO" id="GO:0009704">
    <property type="term" value="P:de-etiolation"/>
    <property type="evidence" value="ECO:0007669"/>
    <property type="project" value="InterPro"/>
</dbReference>
<keyword evidence="1" id="KW-1133">Transmembrane helix</keyword>
<feature type="transmembrane region" description="Helical" evidence="1">
    <location>
        <begin position="335"/>
        <end position="355"/>
    </location>
</feature>
<dbReference type="AlphaFoldDB" id="A0A7J0E4S5"/>
<comment type="caution">
    <text evidence="2">The sequence shown here is derived from an EMBL/GenBank/DDBJ whole genome shotgun (WGS) entry which is preliminary data.</text>
</comment>
<evidence type="ECO:0000313" key="2">
    <source>
        <dbReference type="EMBL" id="GFY81282.1"/>
    </source>
</evidence>
<keyword evidence="3" id="KW-1185">Reference proteome</keyword>
<reference evidence="2 3" key="1">
    <citation type="submission" date="2019-07" db="EMBL/GenBank/DDBJ databases">
        <title>De Novo Assembly of kiwifruit Actinidia rufa.</title>
        <authorList>
            <person name="Sugita-Konishi S."/>
            <person name="Sato K."/>
            <person name="Mori E."/>
            <person name="Abe Y."/>
            <person name="Kisaki G."/>
            <person name="Hamano K."/>
            <person name="Suezawa K."/>
            <person name="Otani M."/>
            <person name="Fukuda T."/>
            <person name="Manabe T."/>
            <person name="Gomi K."/>
            <person name="Tabuchi M."/>
            <person name="Akimitsu K."/>
            <person name="Kataoka I."/>
        </authorList>
    </citation>
    <scope>NUCLEOTIDE SEQUENCE [LARGE SCALE GENOMIC DNA]</scope>
    <source>
        <strain evidence="3">cv. Fuchu</strain>
    </source>
</reference>
<evidence type="ECO:0000256" key="1">
    <source>
        <dbReference type="SAM" id="Phobius"/>
    </source>
</evidence>
<protein>
    <submittedName>
        <fullName evidence="2">Rhodanese/cell cycle control phosphatase superfamily protein</fullName>
    </submittedName>
</protein>
<keyword evidence="1" id="KW-0812">Transmembrane</keyword>
<feature type="transmembrane region" description="Helical" evidence="1">
    <location>
        <begin position="489"/>
        <end position="511"/>
    </location>
</feature>
<name>A0A7J0E4S5_9ERIC</name>
<dbReference type="GO" id="GO:0071277">
    <property type="term" value="P:cellular response to calcium ion"/>
    <property type="evidence" value="ECO:0007669"/>
    <property type="project" value="InterPro"/>
</dbReference>
<proteinExistence type="predicted"/>
<dbReference type="OrthoDB" id="551300at2759"/>
<evidence type="ECO:0000313" key="3">
    <source>
        <dbReference type="Proteomes" id="UP000585474"/>
    </source>
</evidence>
<dbReference type="EMBL" id="BJWL01000001">
    <property type="protein sequence ID" value="GFY81282.1"/>
    <property type="molecule type" value="Genomic_DNA"/>
</dbReference>